<dbReference type="EMBL" id="VDMD01000104">
    <property type="protein sequence ID" value="TRM55694.1"/>
    <property type="molecule type" value="Genomic_DNA"/>
</dbReference>
<dbReference type="AlphaFoldDB" id="A0A550BT39"/>
<accession>A0A550BT39</accession>
<proteinExistence type="predicted"/>
<gene>
    <name evidence="2" type="ORF">BD626DRAFT_39155</name>
</gene>
<evidence type="ECO:0000313" key="3">
    <source>
        <dbReference type="Proteomes" id="UP000320762"/>
    </source>
</evidence>
<name>A0A550BT39_9AGAR</name>
<evidence type="ECO:0000256" key="1">
    <source>
        <dbReference type="SAM" id="MobiDB-lite"/>
    </source>
</evidence>
<comment type="caution">
    <text evidence="2">The sequence shown here is derived from an EMBL/GenBank/DDBJ whole genome shotgun (WGS) entry which is preliminary data.</text>
</comment>
<keyword evidence="3" id="KW-1185">Reference proteome</keyword>
<feature type="region of interest" description="Disordered" evidence="1">
    <location>
        <begin position="1"/>
        <end position="20"/>
    </location>
</feature>
<evidence type="ECO:0000313" key="2">
    <source>
        <dbReference type="EMBL" id="TRM55694.1"/>
    </source>
</evidence>
<dbReference type="Proteomes" id="UP000320762">
    <property type="component" value="Unassembled WGS sequence"/>
</dbReference>
<organism evidence="2 3">
    <name type="scientific">Schizophyllum amplum</name>
    <dbReference type="NCBI Taxonomy" id="97359"/>
    <lineage>
        <taxon>Eukaryota</taxon>
        <taxon>Fungi</taxon>
        <taxon>Dikarya</taxon>
        <taxon>Basidiomycota</taxon>
        <taxon>Agaricomycotina</taxon>
        <taxon>Agaricomycetes</taxon>
        <taxon>Agaricomycetidae</taxon>
        <taxon>Agaricales</taxon>
        <taxon>Schizophyllaceae</taxon>
        <taxon>Schizophyllum</taxon>
    </lineage>
</organism>
<protein>
    <submittedName>
        <fullName evidence="2">Uncharacterized protein</fullName>
    </submittedName>
</protein>
<sequence>MRSRDASLVGMSPPMALSLRPRPLPLRRHHQAHMQRVPYTQISHTRRTRRASLPCPRTCDRIQVPRISRRRRFSAHRHPISPIVPRRWQGSGTSASPYTTVFPGHHPRRLHHRYPARSCQVALLRLRVPHYHAPPICIHHSLRRIQPSCIRQRDVLRTLGDRLNIAFEFELDAYELIARPAFAD</sequence>
<reference evidence="2 3" key="1">
    <citation type="journal article" date="2019" name="New Phytol.">
        <title>Comparative genomics reveals unique wood-decay strategies and fruiting body development in the Schizophyllaceae.</title>
        <authorList>
            <person name="Almasi E."/>
            <person name="Sahu N."/>
            <person name="Krizsan K."/>
            <person name="Balint B."/>
            <person name="Kovacs G.M."/>
            <person name="Kiss B."/>
            <person name="Cseklye J."/>
            <person name="Drula E."/>
            <person name="Henrissat B."/>
            <person name="Nagy I."/>
            <person name="Chovatia M."/>
            <person name="Adam C."/>
            <person name="LaButti K."/>
            <person name="Lipzen A."/>
            <person name="Riley R."/>
            <person name="Grigoriev I.V."/>
            <person name="Nagy L.G."/>
        </authorList>
    </citation>
    <scope>NUCLEOTIDE SEQUENCE [LARGE SCALE GENOMIC DNA]</scope>
    <source>
        <strain evidence="2 3">NL-1724</strain>
    </source>
</reference>